<evidence type="ECO:0000313" key="3">
    <source>
        <dbReference type="Proteomes" id="UP000256862"/>
    </source>
</evidence>
<feature type="compositionally biased region" description="Basic residues" evidence="1">
    <location>
        <begin position="1"/>
        <end position="14"/>
    </location>
</feature>
<organism evidence="2 3">
    <name type="scientific">Cupriavidus oxalaticus</name>
    <dbReference type="NCBI Taxonomy" id="96344"/>
    <lineage>
        <taxon>Bacteria</taxon>
        <taxon>Pseudomonadati</taxon>
        <taxon>Pseudomonadota</taxon>
        <taxon>Betaproteobacteria</taxon>
        <taxon>Burkholderiales</taxon>
        <taxon>Burkholderiaceae</taxon>
        <taxon>Cupriavidus</taxon>
    </lineage>
</organism>
<accession>A0A976BJT6</accession>
<geneLocation type="plasmid" evidence="3">
    <name>co2235_mp</name>
</geneLocation>
<comment type="caution">
    <text evidence="2">The sequence shown here is derived from an EMBL/GenBank/DDBJ whole genome shotgun (WGS) entry which is preliminary data.</text>
</comment>
<name>A0A976BJT6_9BURK</name>
<dbReference type="AlphaFoldDB" id="A0A976BJT6"/>
<evidence type="ECO:0000256" key="1">
    <source>
        <dbReference type="SAM" id="MobiDB-lite"/>
    </source>
</evidence>
<sequence length="547" mass="58862">MSRRQRARIPRRKGQQPEDRAGGRHCTGRVRVRSSDHPLRQHGIRHLDKAGDIGAFHVVDIPTRLLPVVDAVLVDVLHDRVQLLVDLGVVPRQAHRVLRHFQPGGRHAAGVAGLARRVEDLRVDEAVDGFQRRWHVGAFGHADHAVAEQRLGIIAVQLVLRCARQRDVGRHMPRGAAGFEGHAGAGGKVDQAAALFVLEGHDFSQLLGGHALRVVQHAAGVRQRQHLGAQLDRLLGSVLRHVARAGDQHAQAVERAAATVQHFLREVDGAVAGGFRSHQAAAIGQALAGKDAGGLVRQLLHHAGHEAHFTRAHADVAGRDIGVRAQVTVQLGHQRLAEAHHFGVGLALGIEVGAALAAAHGQRGQRVLEGLLEAQELQHRQIHGRVKAHAALVRADGRAVLDAEGAVDLHLVAVVGPGHAELDHALGLDQALEQGLLGVARIALDERPERHHHFLHGLEEFRLIGVAAGDPRQECVEGRSVHDVSAVLVLCLDLTALPAVPVSGAAWRCAEGKVGGLRLPRHPRHAAPVWQPETVAPAWGMWQSKHL</sequence>
<feature type="region of interest" description="Disordered" evidence="1">
    <location>
        <begin position="1"/>
        <end position="26"/>
    </location>
</feature>
<evidence type="ECO:0000313" key="2">
    <source>
        <dbReference type="EMBL" id="SPC23247.1"/>
    </source>
</evidence>
<reference evidence="2 3" key="1">
    <citation type="submission" date="2018-01" db="EMBL/GenBank/DDBJ databases">
        <authorList>
            <person name="Clerissi C."/>
        </authorList>
    </citation>
    <scope>NUCLEOTIDE SEQUENCE [LARGE SCALE GENOMIC DNA]</scope>
    <source>
        <strain evidence="2">Cupriavidus oxalaticus LMG 2235</strain>
        <plasmid evidence="3">co2235_mp</plasmid>
    </source>
</reference>
<dbReference type="EMBL" id="OGUS01000142">
    <property type="protein sequence ID" value="SPC23247.1"/>
    <property type="molecule type" value="Genomic_DNA"/>
</dbReference>
<gene>
    <name evidence="2" type="ORF">CO2235_MP70025</name>
</gene>
<dbReference type="Proteomes" id="UP000256862">
    <property type="component" value="Plasmid CO2235_mp"/>
</dbReference>
<protein>
    <submittedName>
        <fullName evidence="2">Uncharacterized protein</fullName>
    </submittedName>
</protein>
<proteinExistence type="predicted"/>